<dbReference type="Proteomes" id="UP001161247">
    <property type="component" value="Chromosome 5"/>
</dbReference>
<sequence>MSVSPNRKQKLCRIHDSSGSDDSGILNERILVLVLHCIKWDIHVLCQMASVCRKLRAVAKRLLWRELCVYRAPRMMTALIDGAPGSTRVGGGGWHSMAKLLFFCCGCHSTPHFKVKENLSGHFVKESRFSKTSGRSFLVKKCRNDVLYVSDPCEHTTAADRDDLGIYRGVFGGFMKSKTRACLIGRRVALEELVRCPYCGARVWSMTTARLIPKSAERRLGARDKGIEFFVCVNGHLHGSCWLVPLSDDDDDENGLDSEYDDQTGDDDEPEENGTMNGEFPH</sequence>
<dbReference type="PANTHER" id="PTHR31348:SF3">
    <property type="entry name" value="EID1-LIKE F-BOX PROTEIN 3"/>
    <property type="match status" value="1"/>
</dbReference>
<dbReference type="InterPro" id="IPR040267">
    <property type="entry name" value="EID1-like"/>
</dbReference>
<name>A0AAV1DLE3_OLDCO</name>
<evidence type="ECO:0000313" key="3">
    <source>
        <dbReference type="Proteomes" id="UP001161247"/>
    </source>
</evidence>
<reference evidence="2" key="1">
    <citation type="submission" date="2023-03" db="EMBL/GenBank/DDBJ databases">
        <authorList>
            <person name="Julca I."/>
        </authorList>
    </citation>
    <scope>NUCLEOTIDE SEQUENCE</scope>
</reference>
<dbReference type="AlphaFoldDB" id="A0AAV1DLE3"/>
<dbReference type="EMBL" id="OX459122">
    <property type="protein sequence ID" value="CAI9107871.1"/>
    <property type="molecule type" value="Genomic_DNA"/>
</dbReference>
<keyword evidence="3" id="KW-1185">Reference proteome</keyword>
<gene>
    <name evidence="2" type="ORF">OLC1_LOCUS16070</name>
</gene>
<evidence type="ECO:0000256" key="1">
    <source>
        <dbReference type="SAM" id="MobiDB-lite"/>
    </source>
</evidence>
<accession>A0AAV1DLE3</accession>
<organism evidence="2 3">
    <name type="scientific">Oldenlandia corymbosa var. corymbosa</name>
    <dbReference type="NCBI Taxonomy" id="529605"/>
    <lineage>
        <taxon>Eukaryota</taxon>
        <taxon>Viridiplantae</taxon>
        <taxon>Streptophyta</taxon>
        <taxon>Embryophyta</taxon>
        <taxon>Tracheophyta</taxon>
        <taxon>Spermatophyta</taxon>
        <taxon>Magnoliopsida</taxon>
        <taxon>eudicotyledons</taxon>
        <taxon>Gunneridae</taxon>
        <taxon>Pentapetalae</taxon>
        <taxon>asterids</taxon>
        <taxon>lamiids</taxon>
        <taxon>Gentianales</taxon>
        <taxon>Rubiaceae</taxon>
        <taxon>Rubioideae</taxon>
        <taxon>Spermacoceae</taxon>
        <taxon>Hedyotis-Oldenlandia complex</taxon>
        <taxon>Oldenlandia</taxon>
    </lineage>
</organism>
<feature type="region of interest" description="Disordered" evidence="1">
    <location>
        <begin position="248"/>
        <end position="282"/>
    </location>
</feature>
<feature type="region of interest" description="Disordered" evidence="1">
    <location>
        <begin position="1"/>
        <end position="20"/>
    </location>
</feature>
<feature type="compositionally biased region" description="Acidic residues" evidence="1">
    <location>
        <begin position="248"/>
        <end position="272"/>
    </location>
</feature>
<dbReference type="PANTHER" id="PTHR31348">
    <property type="entry name" value="EID1-LIKE F-BOX PROTEIN 2-RELATED"/>
    <property type="match status" value="1"/>
</dbReference>
<evidence type="ECO:0000313" key="2">
    <source>
        <dbReference type="EMBL" id="CAI9107871.1"/>
    </source>
</evidence>
<protein>
    <submittedName>
        <fullName evidence="2">OLC1v1007342C1</fullName>
    </submittedName>
</protein>
<proteinExistence type="predicted"/>
<dbReference type="SUPFAM" id="SSF81383">
    <property type="entry name" value="F-box domain"/>
    <property type="match status" value="1"/>
</dbReference>
<dbReference type="InterPro" id="IPR036047">
    <property type="entry name" value="F-box-like_dom_sf"/>
</dbReference>